<dbReference type="GO" id="GO:0033539">
    <property type="term" value="P:fatty acid beta-oxidation using acyl-CoA dehydrogenase"/>
    <property type="evidence" value="ECO:0007669"/>
    <property type="project" value="TreeGrafter"/>
</dbReference>
<gene>
    <name evidence="2" type="ORF">EOJ36_01505</name>
</gene>
<dbReference type="SUPFAM" id="SSF52467">
    <property type="entry name" value="DHS-like NAD/FAD-binding domain"/>
    <property type="match status" value="1"/>
</dbReference>
<dbReference type="Proteomes" id="UP000282832">
    <property type="component" value="Unassembled WGS sequence"/>
</dbReference>
<evidence type="ECO:0000259" key="1">
    <source>
        <dbReference type="Pfam" id="PF00766"/>
    </source>
</evidence>
<reference evidence="2 3" key="1">
    <citation type="submission" date="2019-01" db="EMBL/GenBank/DDBJ databases">
        <authorList>
            <person name="Chen W.-M."/>
        </authorList>
    </citation>
    <scope>NUCLEOTIDE SEQUENCE [LARGE SCALE GENOMIC DNA]</scope>
    <source>
        <strain evidence="2 3">FSY-15</strain>
    </source>
</reference>
<dbReference type="Gene3D" id="3.40.50.1220">
    <property type="entry name" value="TPP-binding domain"/>
    <property type="match status" value="1"/>
</dbReference>
<keyword evidence="3" id="KW-1185">Reference proteome</keyword>
<dbReference type="AlphaFoldDB" id="A0A437PWT7"/>
<dbReference type="GO" id="GO:0009055">
    <property type="term" value="F:electron transfer activity"/>
    <property type="evidence" value="ECO:0007669"/>
    <property type="project" value="InterPro"/>
</dbReference>
<evidence type="ECO:0000313" key="3">
    <source>
        <dbReference type="Proteomes" id="UP000282832"/>
    </source>
</evidence>
<dbReference type="InterPro" id="IPR001308">
    <property type="entry name" value="ETF_a/FixB"/>
</dbReference>
<comment type="caution">
    <text evidence="2">The sequence shown here is derived from an EMBL/GenBank/DDBJ whole genome shotgun (WGS) entry which is preliminary data.</text>
</comment>
<name>A0A437PWT7_9BACT</name>
<evidence type="ECO:0000313" key="2">
    <source>
        <dbReference type="EMBL" id="RVU26699.1"/>
    </source>
</evidence>
<dbReference type="EMBL" id="SACY01000001">
    <property type="protein sequence ID" value="RVU26699.1"/>
    <property type="molecule type" value="Genomic_DNA"/>
</dbReference>
<feature type="domain" description="Electron transfer flavoprotein alpha subunit C-terminal" evidence="1">
    <location>
        <begin position="187"/>
        <end position="266"/>
    </location>
</feature>
<dbReference type="OrthoDB" id="9770286at2"/>
<accession>A0A437PWT7</accession>
<dbReference type="RefSeq" id="WP_127802251.1">
    <property type="nucleotide sequence ID" value="NZ_SACY01000001.1"/>
</dbReference>
<dbReference type="Pfam" id="PF00766">
    <property type="entry name" value="ETF_alpha"/>
    <property type="match status" value="1"/>
</dbReference>
<proteinExistence type="predicted"/>
<dbReference type="GO" id="GO:0050660">
    <property type="term" value="F:flavin adenine dinucleotide binding"/>
    <property type="evidence" value="ECO:0007669"/>
    <property type="project" value="InterPro"/>
</dbReference>
<dbReference type="PANTHER" id="PTHR43153">
    <property type="entry name" value="ELECTRON TRANSFER FLAVOPROTEIN ALPHA"/>
    <property type="match status" value="1"/>
</dbReference>
<organism evidence="2 3">
    <name type="scientific">Sandaracinomonas limnophila</name>
    <dbReference type="NCBI Taxonomy" id="1862386"/>
    <lineage>
        <taxon>Bacteria</taxon>
        <taxon>Pseudomonadati</taxon>
        <taxon>Bacteroidota</taxon>
        <taxon>Cytophagia</taxon>
        <taxon>Cytophagales</taxon>
        <taxon>Flectobacillaceae</taxon>
        <taxon>Sandaracinomonas</taxon>
    </lineage>
</organism>
<dbReference type="InterPro" id="IPR014731">
    <property type="entry name" value="ETF_asu_C"/>
</dbReference>
<sequence>MNHQLIICEPKNSRISDSIINLLSTIKADSIHLLVICENNVIYNIPFIENLTISGVKKSNNSFDFFDFELVKQNFTDESNFIYFEATKRCTQLASLLAEIFDTEIRMNVDSVSNEQYTVQIFSGKAKTTYSVLQDKPNILGIVSNFSSNFAISDFKEVQISNWVEIDNKPAQVKILDLQKSNSGISLKDAKVVVGAGRGMKAPENWGIIEDLAKKLNAGLACSKPVSDINWRPHHEHVGQTGIKISPKLYIACGISGAIQHLAGVNGSEIIVVINNDPEAPFHKNADYYITEDLFKVIPSLLNNLN</sequence>
<dbReference type="InterPro" id="IPR029035">
    <property type="entry name" value="DHS-like_NAD/FAD-binding_dom"/>
</dbReference>
<protein>
    <submittedName>
        <fullName evidence="2">Electron transfer flavoprotein subunit alpha/FixB family protein</fullName>
    </submittedName>
</protein>
<dbReference type="PANTHER" id="PTHR43153:SF1">
    <property type="entry name" value="ELECTRON TRANSFER FLAVOPROTEIN SUBUNIT ALPHA, MITOCHONDRIAL"/>
    <property type="match status" value="1"/>
</dbReference>